<evidence type="ECO:0000313" key="3">
    <source>
        <dbReference type="Proteomes" id="UP000054851"/>
    </source>
</evidence>
<dbReference type="EC" id="2.4.1.57" evidence="2"/>
<keyword evidence="2" id="KW-0328">Glycosyltransferase</keyword>
<reference evidence="2" key="1">
    <citation type="submission" date="2016-01" db="EMBL/GenBank/DDBJ databases">
        <authorList>
            <person name="Peeters C."/>
        </authorList>
    </citation>
    <scope>NUCLEOTIDE SEQUENCE</scope>
    <source>
        <strain evidence="2">LMG 29322</strain>
    </source>
</reference>
<sequence>MKSGSSNAPGCDEIRHVLLSGGREVGGLQSFASNVGSGFDALGISSEIVGTPRAMLRRWKAMRDPTVLKIFSTWAIFLCPFARNAIAVAHGFPRVDAQGVVKFLAILASFKLAQRTARLVAVSGYVQRHLSALFDIRCVAAIHNPLPACWSGARPAKGTRNLITYIGRLHPVKRTDEFLPAVIDMLDANPQVEALIVGSGECKAELLRIANGHARVHFVESMSSQEVMNALARTKVFFSGCDTEAFGISLLEAAVSGCNIVTTGSGGFVEVLVPDINTTAFLLPPNFSREQCLAALEAALSAPEHRLSDEAFLPAAIARLYMVVAEPVSGRAS</sequence>
<feature type="domain" description="Glycosyl transferase family 1" evidence="1">
    <location>
        <begin position="155"/>
        <end position="306"/>
    </location>
</feature>
<dbReference type="AlphaFoldDB" id="A0A158DEF4"/>
<dbReference type="PANTHER" id="PTHR45947:SF3">
    <property type="entry name" value="SULFOQUINOVOSYL TRANSFERASE SQD2"/>
    <property type="match status" value="1"/>
</dbReference>
<accession>A0A158DEF4</accession>
<dbReference type="InterPro" id="IPR001296">
    <property type="entry name" value="Glyco_trans_1"/>
</dbReference>
<dbReference type="PANTHER" id="PTHR45947">
    <property type="entry name" value="SULFOQUINOVOSYL TRANSFERASE SQD2"/>
    <property type="match status" value="1"/>
</dbReference>
<dbReference type="RefSeq" id="WP_061171890.1">
    <property type="nucleotide sequence ID" value="NZ_FCOA02000041.1"/>
</dbReference>
<gene>
    <name evidence="2" type="primary">pimB</name>
    <name evidence="2" type="ORF">AWB79_06883</name>
</gene>
<dbReference type="GO" id="GO:0016757">
    <property type="term" value="F:glycosyltransferase activity"/>
    <property type="evidence" value="ECO:0007669"/>
    <property type="project" value="UniProtKB-KW"/>
</dbReference>
<evidence type="ECO:0000313" key="2">
    <source>
        <dbReference type="EMBL" id="SAK92931.1"/>
    </source>
</evidence>
<dbReference type="SUPFAM" id="SSF53756">
    <property type="entry name" value="UDP-Glycosyltransferase/glycogen phosphorylase"/>
    <property type="match status" value="1"/>
</dbReference>
<comment type="caution">
    <text evidence="2">The sequence shown here is derived from an EMBL/GenBank/DDBJ whole genome shotgun (WGS) entry which is preliminary data.</text>
</comment>
<keyword evidence="2" id="KW-0808">Transferase</keyword>
<dbReference type="OrthoDB" id="9802525at2"/>
<dbReference type="EMBL" id="FCOA02000041">
    <property type="protein sequence ID" value="SAK92931.1"/>
    <property type="molecule type" value="Genomic_DNA"/>
</dbReference>
<dbReference type="STRING" id="1777140.AWB79_06883"/>
<keyword evidence="3" id="KW-1185">Reference proteome</keyword>
<protein>
    <submittedName>
        <fullName evidence="2">GDP-mannose-dependent alpha-(1-6)-phosphatidylinositol monomannoside mannosyltransferase</fullName>
        <ecNumber evidence="2">2.4.1.57</ecNumber>
    </submittedName>
</protein>
<dbReference type="InterPro" id="IPR050194">
    <property type="entry name" value="Glycosyltransferase_grp1"/>
</dbReference>
<dbReference type="Gene3D" id="3.40.50.2000">
    <property type="entry name" value="Glycogen Phosphorylase B"/>
    <property type="match status" value="2"/>
</dbReference>
<evidence type="ECO:0000259" key="1">
    <source>
        <dbReference type="Pfam" id="PF00534"/>
    </source>
</evidence>
<proteinExistence type="predicted"/>
<dbReference type="Pfam" id="PF00534">
    <property type="entry name" value="Glycos_transf_1"/>
    <property type="match status" value="1"/>
</dbReference>
<name>A0A158DEF4_9BURK</name>
<dbReference type="CDD" id="cd03801">
    <property type="entry name" value="GT4_PimA-like"/>
    <property type="match status" value="1"/>
</dbReference>
<organism evidence="2 3">
    <name type="scientific">Caballeronia hypogeia</name>
    <dbReference type="NCBI Taxonomy" id="1777140"/>
    <lineage>
        <taxon>Bacteria</taxon>
        <taxon>Pseudomonadati</taxon>
        <taxon>Pseudomonadota</taxon>
        <taxon>Betaproteobacteria</taxon>
        <taxon>Burkholderiales</taxon>
        <taxon>Burkholderiaceae</taxon>
        <taxon>Caballeronia</taxon>
    </lineage>
</organism>
<dbReference type="Proteomes" id="UP000054851">
    <property type="component" value="Unassembled WGS sequence"/>
</dbReference>